<feature type="domain" description="Vacuolar protein sorting-associated protein 8 central" evidence="2">
    <location>
        <begin position="927"/>
        <end position="1163"/>
    </location>
</feature>
<feature type="region of interest" description="Disordered" evidence="1">
    <location>
        <begin position="1757"/>
        <end position="1800"/>
    </location>
</feature>
<dbReference type="GO" id="GO:0006623">
    <property type="term" value="P:protein targeting to vacuole"/>
    <property type="evidence" value="ECO:0007669"/>
    <property type="project" value="InterPro"/>
</dbReference>
<dbReference type="PANTHER" id="PTHR12616">
    <property type="entry name" value="VACUOLAR PROTEIN SORTING VPS41"/>
    <property type="match status" value="1"/>
</dbReference>
<dbReference type="OrthoDB" id="289913at2759"/>
<gene>
    <name evidence="4" type="ORF">DMC30DRAFT_396717</name>
</gene>
<dbReference type="Pfam" id="PF25066">
    <property type="entry name" value="TPR_VPS8_2"/>
    <property type="match status" value="1"/>
</dbReference>
<accession>A0A5C5FX19</accession>
<dbReference type="InterPro" id="IPR025941">
    <property type="entry name" value="Vps8_central_dom"/>
</dbReference>
<dbReference type="STRING" id="5288.A0A5C5FX19"/>
<name>A0A5C5FX19_9BASI</name>
<reference evidence="4 5" key="1">
    <citation type="submission" date="2019-03" db="EMBL/GenBank/DDBJ databases">
        <title>Rhodosporidium diobovatum UCD-FST 08-225 genome sequencing, assembly, and annotation.</title>
        <authorList>
            <person name="Fakankun I.U."/>
            <person name="Fristensky B."/>
            <person name="Levin D.B."/>
        </authorList>
    </citation>
    <scope>NUCLEOTIDE SEQUENCE [LARGE SCALE GENOMIC DNA]</scope>
    <source>
        <strain evidence="4 5">UCD-FST 08-225</strain>
    </source>
</reference>
<feature type="domain" description="VPS8-like TPR-like repeats" evidence="3">
    <location>
        <begin position="1530"/>
        <end position="1706"/>
    </location>
</feature>
<feature type="compositionally biased region" description="Basic and acidic residues" evidence="1">
    <location>
        <begin position="78"/>
        <end position="90"/>
    </location>
</feature>
<dbReference type="EMBL" id="SOZI01000057">
    <property type="protein sequence ID" value="TNY20816.1"/>
    <property type="molecule type" value="Genomic_DNA"/>
</dbReference>
<dbReference type="InterPro" id="IPR045111">
    <property type="entry name" value="Vps41/Vps8"/>
</dbReference>
<feature type="compositionally biased region" description="Pro residues" evidence="1">
    <location>
        <begin position="543"/>
        <end position="557"/>
    </location>
</feature>
<dbReference type="GO" id="GO:0005770">
    <property type="term" value="C:late endosome"/>
    <property type="evidence" value="ECO:0007669"/>
    <property type="project" value="TreeGrafter"/>
</dbReference>
<feature type="region of interest" description="Disordered" evidence="1">
    <location>
        <begin position="263"/>
        <end position="302"/>
    </location>
</feature>
<dbReference type="SUPFAM" id="SSF50978">
    <property type="entry name" value="WD40 repeat-like"/>
    <property type="match status" value="1"/>
</dbReference>
<organism evidence="4 5">
    <name type="scientific">Rhodotorula diobovata</name>
    <dbReference type="NCBI Taxonomy" id="5288"/>
    <lineage>
        <taxon>Eukaryota</taxon>
        <taxon>Fungi</taxon>
        <taxon>Dikarya</taxon>
        <taxon>Basidiomycota</taxon>
        <taxon>Pucciniomycotina</taxon>
        <taxon>Microbotryomycetes</taxon>
        <taxon>Sporidiobolales</taxon>
        <taxon>Sporidiobolaceae</taxon>
        <taxon>Rhodotorula</taxon>
    </lineage>
</organism>
<feature type="region of interest" description="Disordered" evidence="1">
    <location>
        <begin position="632"/>
        <end position="662"/>
    </location>
</feature>
<dbReference type="Proteomes" id="UP000311382">
    <property type="component" value="Unassembled WGS sequence"/>
</dbReference>
<feature type="region of interest" description="Disordered" evidence="1">
    <location>
        <begin position="1025"/>
        <end position="1055"/>
    </location>
</feature>
<dbReference type="Pfam" id="PF23410">
    <property type="entry name" value="Beta-prop_VPS8"/>
    <property type="match status" value="2"/>
</dbReference>
<dbReference type="GO" id="GO:0034058">
    <property type="term" value="P:endosomal vesicle fusion"/>
    <property type="evidence" value="ECO:0007669"/>
    <property type="project" value="TreeGrafter"/>
</dbReference>
<sequence>MSTHDTTPPESPLAPTSERSDPPTADPDSDYPARLAAALDSPTKDAHQQDPAEDDDYGDFVYSGKDARGGDLVEGEEDSRVGEYDARLRDVAGSAGGSDGTERGLQVPLVAIQEELRENGANEEHHPDERGPPLDGSLGVASALGRTAPPRAPSSRMTSGSNDEFPALRARRAAPTRARSSFGSLHSGPGTPQRPPTHPAFSRLRSVSTQSFPSHNRIASSSTYNTALEYPSRPPFGAAGASPSASALDNISRRSSTSNLFELPSASDLPVGTGTPASDTSSVVGAGGSNGAAEAAGRTPPRMRTIKWSPLKRLSARLRPPSGPSAAAELMAQSALGQPTVMAVNGLVALGTDKGWVLVFDFAQNLRCVCGTEAIAKEAGAVTAIAVSQDHTFVGVGHETGHIHLYALAKPAQPNRSVPPVELQQVLAGRKEGHLVGSRILHIGFVGARHTAIVSSDDRGLAFYHSLGKVLMLASTDVIRMLGQYPDPASAPAKPAASPSLQRPRLSSVATSPAAVNSPPDTPSVSPRPPTRALPPVGSPRSIPHPPRTSSTPPPGKKPSIVLDMAPLPLGPAPHPQTDGLSLVALLTPAKLVVVGLRPSPRTWYRVGFSAESEADTRGYAARGVLAWWPSARPAGADPAAQGKEGEETEQRKEPDEPGEDPLLAWAWGRRVRLVRVKGAEGGAPPPAKRTPAGALKPLPPPPESVDFEAMNGWDCDAPVLGLKWYNERVLVVFTAEHFDVYDVSTRQRIGRDAHDLSRVVSTDNYASAFAPALPASETASYATSLAVFKRKLFLLGNADVRVGAILSWADRILALMQPGTMLEAIEAATAYLEGQVDASTISLPDDPVARRDVLEPKLREILNASLEFAFSEERLRDGSHSDGEAVQQLFEGLVGTCVRACLALDDPEWLFDELFERYEQNGIEGIFLDRIEPFILAGAVHALPPSVSQRLIAIHAERRQLDAAQRIIFSVDPQNLDLNQVLGLCQREKLYDALIHVQTRALHDHVAPLVELVALVRRIQQHRTQRPRRIGGENGDTHSDGSDDGGDGFEDHGGLWRSVTQADQDVEATVSEAYKVFAYLSRELGGQSYPLGDALPYEEAVRARDTIYGFLLSGTTRSWPEKGGRAVLTSDGDGAPEPPYPYLRLLLRFDAEATLDTLDLAFEDPYLDADDDEEQDGGAPSARRLATRQRIVDLLLEVMSPSPSPSPPYDDDSRDDFSLVDRTFLHIFVARNLPKYPQYLSLPVSTLRDILVSLATDPDQSTVEDRQLAAEYLLSTYTPADSDTFIPLFQRAGFFRILRSIYRGERRWAALAATYLADPDVASDVFGFLRETFKLASRATSAQKAELADTVLEAVPTLVEVDEMGLQQTAELVDAYLPARHAEVVDRLASHWRAFAYLRCLLEPAHAGLVESPAASSERVPSAHVDLALRRRYLSLLCAHEPQHVIRFLQSDAHRLATDPEVLQICERAESFDALVWALDKNGEPEAALERADEALESRTDLLLQRLLEGEDDDADDTGEGPTHSADALLGQVAGVAKAATAVCVHRTTGRRRPKDPPAEDLWFRLLSSLVATVRSIRSIAPSPSDKASSHRRVSNASVIVHDVDGPPQQLSARSSELLSSLIPTALSALVSTTSSHDVSFPHLMRRLIESNARSPAANRSYAEFKAIVTSMLDTYAFEGDLLRLSSTISAQDLFEHVEAFKRERDRGWRPGAGNPSGACAECLQPVWGPHGAGTSPAMSRSASVSLVIESLGMNDRPRMQKRPSLKGKEVDWPELPGSSPSGFRTVARPEQEPPRGVVVGRDGRLFHQTCHLLRSSE</sequence>
<dbReference type="Pfam" id="PF12816">
    <property type="entry name" value="TPR_Vps8"/>
    <property type="match status" value="1"/>
</dbReference>
<feature type="compositionally biased region" description="Pro residues" evidence="1">
    <location>
        <begin position="520"/>
        <end position="533"/>
    </location>
</feature>
<feature type="region of interest" description="Disordered" evidence="1">
    <location>
        <begin position="1"/>
        <end position="201"/>
    </location>
</feature>
<evidence type="ECO:0000313" key="5">
    <source>
        <dbReference type="Proteomes" id="UP000311382"/>
    </source>
</evidence>
<dbReference type="PANTHER" id="PTHR12616:SF8">
    <property type="entry name" value="VACUOLAR PROTEIN SORTING-ASSOCIATED PROTEIN 8 HOMOLOG"/>
    <property type="match status" value="1"/>
</dbReference>
<dbReference type="InterPro" id="IPR059070">
    <property type="entry name" value="TPR_VPS8_2"/>
</dbReference>
<feature type="region of interest" description="Disordered" evidence="1">
    <location>
        <begin position="487"/>
        <end position="574"/>
    </location>
</feature>
<keyword evidence="5" id="KW-1185">Reference proteome</keyword>
<evidence type="ECO:0000259" key="3">
    <source>
        <dbReference type="Pfam" id="PF25066"/>
    </source>
</evidence>
<evidence type="ECO:0000256" key="1">
    <source>
        <dbReference type="SAM" id="MobiDB-lite"/>
    </source>
</evidence>
<feature type="compositionally biased region" description="Low complexity" evidence="1">
    <location>
        <begin position="487"/>
        <end position="500"/>
    </location>
</feature>
<feature type="compositionally biased region" description="Basic and acidic residues" evidence="1">
    <location>
        <begin position="644"/>
        <end position="656"/>
    </location>
</feature>
<evidence type="ECO:0000259" key="2">
    <source>
        <dbReference type="Pfam" id="PF12816"/>
    </source>
</evidence>
<dbReference type="InterPro" id="IPR036322">
    <property type="entry name" value="WD40_repeat_dom_sf"/>
</dbReference>
<evidence type="ECO:0000313" key="4">
    <source>
        <dbReference type="EMBL" id="TNY20816.1"/>
    </source>
</evidence>
<comment type="caution">
    <text evidence="4">The sequence shown here is derived from an EMBL/GenBank/DDBJ whole genome shotgun (WGS) entry which is preliminary data.</text>
</comment>
<proteinExistence type="predicted"/>
<dbReference type="GO" id="GO:0030897">
    <property type="term" value="C:HOPS complex"/>
    <property type="evidence" value="ECO:0007669"/>
    <property type="project" value="TreeGrafter"/>
</dbReference>
<feature type="compositionally biased region" description="Basic and acidic residues" evidence="1">
    <location>
        <begin position="114"/>
        <end position="132"/>
    </location>
</feature>
<protein>
    <submittedName>
        <fullName evidence="4">Putative late endosome to vacuole transport-related protein</fullName>
    </submittedName>
</protein>